<dbReference type="GO" id="GO:0034440">
    <property type="term" value="P:lipid oxidation"/>
    <property type="evidence" value="ECO:0007669"/>
    <property type="project" value="InterPro"/>
</dbReference>
<dbReference type="Pfam" id="PF00305">
    <property type="entry name" value="Lipoxygenase"/>
    <property type="match status" value="1"/>
</dbReference>
<dbReference type="Gene3D" id="1.20.245.10">
    <property type="entry name" value="Lipoxygenase-1, Domain 5"/>
    <property type="match status" value="1"/>
</dbReference>
<proteinExistence type="predicted"/>
<comment type="caution">
    <text evidence="5">The sequence shown here is derived from an EMBL/GenBank/DDBJ whole genome shotgun (WGS) entry which is preliminary data.</text>
</comment>
<feature type="domain" description="Lipoxygenase" evidence="4">
    <location>
        <begin position="108"/>
        <end position="674"/>
    </location>
</feature>
<dbReference type="AlphaFoldDB" id="A0AAN9G6Z2"/>
<gene>
    <name evidence="5" type="ORF">V1264_004255</name>
</gene>
<keyword evidence="6" id="KW-1185">Reference proteome</keyword>
<dbReference type="GO" id="GO:0046872">
    <property type="term" value="F:metal ion binding"/>
    <property type="evidence" value="ECO:0007669"/>
    <property type="project" value="UniProtKB-KW"/>
</dbReference>
<dbReference type="InterPro" id="IPR013819">
    <property type="entry name" value="LipOase_C"/>
</dbReference>
<dbReference type="InterPro" id="IPR000907">
    <property type="entry name" value="LipOase"/>
</dbReference>
<dbReference type="SUPFAM" id="SSF48484">
    <property type="entry name" value="Lipoxigenase"/>
    <property type="match status" value="1"/>
</dbReference>
<organism evidence="5 6">
    <name type="scientific">Littorina saxatilis</name>
    <dbReference type="NCBI Taxonomy" id="31220"/>
    <lineage>
        <taxon>Eukaryota</taxon>
        <taxon>Metazoa</taxon>
        <taxon>Spiralia</taxon>
        <taxon>Lophotrochozoa</taxon>
        <taxon>Mollusca</taxon>
        <taxon>Gastropoda</taxon>
        <taxon>Caenogastropoda</taxon>
        <taxon>Littorinimorpha</taxon>
        <taxon>Littorinoidea</taxon>
        <taxon>Littorinidae</taxon>
        <taxon>Littorina</taxon>
    </lineage>
</organism>
<dbReference type="Gene3D" id="3.10.450.60">
    <property type="match status" value="1"/>
</dbReference>
<evidence type="ECO:0000256" key="3">
    <source>
        <dbReference type="ARBA" id="ARBA00023002"/>
    </source>
</evidence>
<evidence type="ECO:0000256" key="1">
    <source>
        <dbReference type="ARBA" id="ARBA00022723"/>
    </source>
</evidence>
<dbReference type="PROSITE" id="PS51393">
    <property type="entry name" value="LIPOXYGENASE_3"/>
    <property type="match status" value="1"/>
</dbReference>
<evidence type="ECO:0000259" key="4">
    <source>
        <dbReference type="PROSITE" id="PS51393"/>
    </source>
</evidence>
<keyword evidence="1" id="KW-0479">Metal-binding</keyword>
<dbReference type="InterPro" id="IPR036226">
    <property type="entry name" value="LipOase_C_sf"/>
</dbReference>
<accession>A0AAN9G6Z2</accession>
<reference evidence="5 6" key="1">
    <citation type="submission" date="2024-02" db="EMBL/GenBank/DDBJ databases">
        <title>Chromosome-scale genome assembly of the rough periwinkle Littorina saxatilis.</title>
        <authorList>
            <person name="De Jode A."/>
            <person name="Faria R."/>
            <person name="Formenti G."/>
            <person name="Sims Y."/>
            <person name="Smith T.P."/>
            <person name="Tracey A."/>
            <person name="Wood J.M.D."/>
            <person name="Zagrodzka Z.B."/>
            <person name="Johannesson K."/>
            <person name="Butlin R.K."/>
            <person name="Leder E.H."/>
        </authorList>
    </citation>
    <scope>NUCLEOTIDE SEQUENCE [LARGE SCALE GENOMIC DNA]</scope>
    <source>
        <strain evidence="5">Snail1</strain>
        <tissue evidence="5">Muscle</tissue>
    </source>
</reference>
<evidence type="ECO:0000313" key="6">
    <source>
        <dbReference type="Proteomes" id="UP001374579"/>
    </source>
</evidence>
<dbReference type="GO" id="GO:0016702">
    <property type="term" value="F:oxidoreductase activity, acting on single donors with incorporation of molecular oxygen, incorporation of two atoms of oxygen"/>
    <property type="evidence" value="ECO:0007669"/>
    <property type="project" value="InterPro"/>
</dbReference>
<dbReference type="PANTHER" id="PTHR11771">
    <property type="entry name" value="LIPOXYGENASE"/>
    <property type="match status" value="1"/>
</dbReference>
<dbReference type="Proteomes" id="UP001374579">
    <property type="component" value="Unassembled WGS sequence"/>
</dbReference>
<sequence>MANVEGYVIKVYIAQVTPLKKAELSVILFDDCDSPSDEIAMNPEPFGCSTVVVPITKMDKIGSDARIVKVKIRAGKKTTCYVDRIEVKSKYTNANFGVFCLVEYPNWTFAPDTDTSLPQNNNTESNKKRLETLQKTRKEYKFKKPDGLPAQVDKMPKEEKFSSQYGAEVVGHFIKAEFTKFLDGTFKHPKHTVQSLEDLTSLYGGVFNKPEGLTRWNLSNKQEMDLIFANQRINGLNPSVIQLCTDPEYIRKIGVSAETLKPFIGELTIEQAIGKKCLYICDLKILQNVRHPKKGFTVCAPIGLFFVDKKEGKDGRLKPVAIQLFQESAPYNPVFLPTDGWSWTIAKMWFNNADASYHQSITHLGFTHLLMEGVAVTTHRQLSQHHPIFKMLAPHFLFLIAINNLARSQLVNPGGIIDRIMNTGIDGCFELITKRLTEWRMDVDGTLPVDLVKRGVEDTTALPNYHFRDDALRVYDAIYTYATDYVKLYYKDSGDLEGDWEIQAWAKELTAKRDSKDGGCGLQGVPGNGQLKSVDDLITILTSIIYTCSAGHASANFAQYDEYGFQPNYPGLLQGLPPKDKSEHFEKDLVQALPVVKTILETMAITKVLSAKDTKSLGDFEEVPTISDEKALKIVQRFRENLAKVSKDIETDNANRKFQYTHVDPKFVPNAISI</sequence>
<keyword evidence="2" id="KW-0223">Dioxygenase</keyword>
<name>A0AAN9G6Z2_9CAEN</name>
<protein>
    <recommendedName>
        <fullName evidence="4">Lipoxygenase domain-containing protein</fullName>
    </recommendedName>
</protein>
<dbReference type="EMBL" id="JBAMIC010000013">
    <property type="protein sequence ID" value="KAK7097247.1"/>
    <property type="molecule type" value="Genomic_DNA"/>
</dbReference>
<keyword evidence="3" id="KW-0560">Oxidoreductase</keyword>
<dbReference type="PRINTS" id="PR00087">
    <property type="entry name" value="LIPOXYGENASE"/>
</dbReference>
<evidence type="ECO:0000313" key="5">
    <source>
        <dbReference type="EMBL" id="KAK7097247.1"/>
    </source>
</evidence>
<evidence type="ECO:0000256" key="2">
    <source>
        <dbReference type="ARBA" id="ARBA00022964"/>
    </source>
</evidence>